<evidence type="ECO:0000313" key="9">
    <source>
        <dbReference type="EMBL" id="ACU06078.1"/>
    </source>
</evidence>
<dbReference type="SUPFAM" id="SSF48208">
    <property type="entry name" value="Six-hairpin glycosidases"/>
    <property type="match status" value="1"/>
</dbReference>
<evidence type="ECO:0000259" key="7">
    <source>
        <dbReference type="Pfam" id="PF17389"/>
    </source>
</evidence>
<evidence type="ECO:0000256" key="1">
    <source>
        <dbReference type="ARBA" id="ARBA00001445"/>
    </source>
</evidence>
<organism evidence="9 10">
    <name type="scientific">Pedobacter heparinus (strain ATCC 13125 / DSM 2366 / CIP 104194 / JCM 7457 / NBRC 12017 / NCIMB 9290 / NRRL B-14731 / HIM 762-3)</name>
    <dbReference type="NCBI Taxonomy" id="485917"/>
    <lineage>
        <taxon>Bacteria</taxon>
        <taxon>Pseudomonadati</taxon>
        <taxon>Bacteroidota</taxon>
        <taxon>Sphingobacteriia</taxon>
        <taxon>Sphingobacteriales</taxon>
        <taxon>Sphingobacteriaceae</taxon>
        <taxon>Pedobacter</taxon>
    </lineage>
</organism>
<dbReference type="HOGENOM" id="CLU_002926_1_1_10"/>
<keyword evidence="10" id="KW-1185">Reference proteome</keyword>
<dbReference type="EC" id="3.2.1.40" evidence="2"/>
<dbReference type="Proteomes" id="UP000000852">
    <property type="component" value="Chromosome"/>
</dbReference>
<dbReference type="Pfam" id="PF08531">
    <property type="entry name" value="Bac_rhamnosid_N"/>
    <property type="match status" value="1"/>
</dbReference>
<dbReference type="SUPFAM" id="SSF49785">
    <property type="entry name" value="Galactose-binding domain-like"/>
    <property type="match status" value="1"/>
</dbReference>
<dbReference type="InterPro" id="IPR008902">
    <property type="entry name" value="Rhamnosid_concanavalin"/>
</dbReference>
<evidence type="ECO:0000259" key="6">
    <source>
        <dbReference type="Pfam" id="PF08531"/>
    </source>
</evidence>
<dbReference type="AlphaFoldDB" id="C6XVK3"/>
<evidence type="ECO:0000259" key="5">
    <source>
        <dbReference type="Pfam" id="PF05592"/>
    </source>
</evidence>
<evidence type="ECO:0000256" key="3">
    <source>
        <dbReference type="ARBA" id="ARBA00022801"/>
    </source>
</evidence>
<evidence type="ECO:0000256" key="4">
    <source>
        <dbReference type="SAM" id="SignalP"/>
    </source>
</evidence>
<dbReference type="InterPro" id="IPR016007">
    <property type="entry name" value="Alpha_rhamnosid"/>
</dbReference>
<keyword evidence="3" id="KW-0378">Hydrolase</keyword>
<accession>C6XVK3</accession>
<dbReference type="OrthoDB" id="9766741at2"/>
<dbReference type="Pfam" id="PF05592">
    <property type="entry name" value="Bac_rhamnosid"/>
    <property type="match status" value="1"/>
</dbReference>
<feature type="signal peptide" evidence="4">
    <location>
        <begin position="1"/>
        <end position="19"/>
    </location>
</feature>
<dbReference type="InterPro" id="IPR035396">
    <property type="entry name" value="Bac_rhamnosid6H"/>
</dbReference>
<feature type="chain" id="PRO_5002974460" description="alpha-L-rhamnosidase" evidence="4">
    <location>
        <begin position="20"/>
        <end position="904"/>
    </location>
</feature>
<feature type="domain" description="Bacterial alpha-L-rhamnosidase N-terminal" evidence="6">
    <location>
        <begin position="167"/>
        <end position="337"/>
    </location>
</feature>
<dbReference type="eggNOG" id="COG3408">
    <property type="taxonomic scope" value="Bacteria"/>
</dbReference>
<dbReference type="InterPro" id="IPR013737">
    <property type="entry name" value="Bac_rhamnosid_N"/>
</dbReference>
<dbReference type="PANTHER" id="PTHR33307">
    <property type="entry name" value="ALPHA-RHAMNOSIDASE (EUROFUNG)"/>
    <property type="match status" value="1"/>
</dbReference>
<dbReference type="InterPro" id="IPR012341">
    <property type="entry name" value="6hp_glycosidase-like_sf"/>
</dbReference>
<dbReference type="InterPro" id="IPR013783">
    <property type="entry name" value="Ig-like_fold"/>
</dbReference>
<comment type="catalytic activity">
    <reaction evidence="1">
        <text>Hydrolysis of terminal non-reducing alpha-L-rhamnose residues in alpha-L-rhamnosides.</text>
        <dbReference type="EC" id="3.2.1.40"/>
    </reaction>
</comment>
<dbReference type="InterPro" id="IPR008928">
    <property type="entry name" value="6-hairpin_glycosidase_sf"/>
</dbReference>
<keyword evidence="4" id="KW-0732">Signal</keyword>
<proteinExistence type="predicted"/>
<dbReference type="Pfam" id="PF17389">
    <property type="entry name" value="Bac_rhamnosid6H"/>
    <property type="match status" value="1"/>
</dbReference>
<name>C6XVK3_PEDHD</name>
<dbReference type="GO" id="GO:0030596">
    <property type="term" value="F:alpha-L-rhamnosidase activity"/>
    <property type="evidence" value="ECO:0007669"/>
    <property type="project" value="UniProtKB-EC"/>
</dbReference>
<evidence type="ECO:0000313" key="10">
    <source>
        <dbReference type="Proteomes" id="UP000000852"/>
    </source>
</evidence>
<dbReference type="EMBL" id="CP001681">
    <property type="protein sequence ID" value="ACU06078.1"/>
    <property type="molecule type" value="Genomic_DNA"/>
</dbReference>
<dbReference type="Gene3D" id="2.60.120.260">
    <property type="entry name" value="Galactose-binding domain-like"/>
    <property type="match status" value="2"/>
</dbReference>
<dbReference type="PIRSF" id="PIRSF010631">
    <property type="entry name" value="A-rhamnsds"/>
    <property type="match status" value="1"/>
</dbReference>
<dbReference type="Pfam" id="PF25788">
    <property type="entry name" value="Ig_Rha78A_N"/>
    <property type="match status" value="1"/>
</dbReference>
<dbReference type="CAZy" id="GH78">
    <property type="family name" value="Glycoside Hydrolase Family 78"/>
</dbReference>
<dbReference type="Gene3D" id="2.60.420.10">
    <property type="entry name" value="Maltose phosphorylase, domain 3"/>
    <property type="match status" value="1"/>
</dbReference>
<dbReference type="KEGG" id="phe:Phep_3887"/>
<dbReference type="Pfam" id="PF17390">
    <property type="entry name" value="Bac_rhamnosid_C"/>
    <property type="match status" value="1"/>
</dbReference>
<dbReference type="InterPro" id="IPR035398">
    <property type="entry name" value="Bac_rhamnosid_C"/>
</dbReference>
<feature type="domain" description="Alpha-L-rhamnosidase concanavalin-like" evidence="5">
    <location>
        <begin position="346"/>
        <end position="446"/>
    </location>
</feature>
<dbReference type="STRING" id="485917.Phep_3887"/>
<dbReference type="PANTHER" id="PTHR33307:SF6">
    <property type="entry name" value="ALPHA-RHAMNOSIDASE (EUROFUNG)-RELATED"/>
    <property type="match status" value="1"/>
</dbReference>
<dbReference type="GO" id="GO:0005975">
    <property type="term" value="P:carbohydrate metabolic process"/>
    <property type="evidence" value="ECO:0007669"/>
    <property type="project" value="InterPro"/>
</dbReference>
<protein>
    <recommendedName>
        <fullName evidence="2">alpha-L-rhamnosidase</fullName>
        <ecNumber evidence="2">3.2.1.40</ecNumber>
    </recommendedName>
</protein>
<reference evidence="9 10" key="1">
    <citation type="journal article" date="2009" name="Stand. Genomic Sci.">
        <title>Complete genome sequence of Pedobacter heparinus type strain (HIM 762-3).</title>
        <authorList>
            <person name="Han C."/>
            <person name="Spring S."/>
            <person name="Lapidus A."/>
            <person name="Del Rio T.G."/>
            <person name="Tice H."/>
            <person name="Copeland A."/>
            <person name="Cheng J.F."/>
            <person name="Lucas S."/>
            <person name="Chen F."/>
            <person name="Nolan M."/>
            <person name="Bruce D."/>
            <person name="Goodwin L."/>
            <person name="Pitluck S."/>
            <person name="Ivanova N."/>
            <person name="Mavromatis K."/>
            <person name="Mikhailova N."/>
            <person name="Pati A."/>
            <person name="Chen A."/>
            <person name="Palaniappan K."/>
            <person name="Land M."/>
            <person name="Hauser L."/>
            <person name="Chang Y.J."/>
            <person name="Jeffries C.C."/>
            <person name="Saunders E."/>
            <person name="Chertkov O."/>
            <person name="Brettin T."/>
            <person name="Goker M."/>
            <person name="Rohde M."/>
            <person name="Bristow J."/>
            <person name="Eisen J.A."/>
            <person name="Markowitz V."/>
            <person name="Hugenholtz P."/>
            <person name="Kyrpides N.C."/>
            <person name="Klenk H.P."/>
            <person name="Detter J.C."/>
        </authorList>
    </citation>
    <scope>NUCLEOTIDE SEQUENCE [LARGE SCALE GENOMIC DNA]</scope>
    <source>
        <strain evidence="10">ATCC 13125 / DSM 2366 / CIP 104194 / JCM 7457 / NBRC 12017 / NCIMB 9290 / NRRL B-14731 / HIM 762-3</strain>
    </source>
</reference>
<dbReference type="Gene3D" id="2.60.40.10">
    <property type="entry name" value="Immunoglobulins"/>
    <property type="match status" value="1"/>
</dbReference>
<evidence type="ECO:0000256" key="2">
    <source>
        <dbReference type="ARBA" id="ARBA00012652"/>
    </source>
</evidence>
<gene>
    <name evidence="9" type="ordered locus">Phep_3887</name>
</gene>
<evidence type="ECO:0000259" key="8">
    <source>
        <dbReference type="Pfam" id="PF17390"/>
    </source>
</evidence>
<dbReference type="Gene3D" id="1.50.10.10">
    <property type="match status" value="1"/>
</dbReference>
<sequence>MNKLSALFLLIHFSVFVQAQKLEVGQLTCNYKQNPIGTDVLQPQFSWKLSATERNVMQKAYELRVASSDKDLLNGKNLVWQTGKVNSDQSAHVIYKGSALQAKQRYYWQVRVWDNNGKASDWSVVNFWEMGLLSPKDWSAKWIQTARDTEGKVGPAPMFGRSFTVAKEIKNARLYITAHGLYEAKLNGKKIGDHYFTPGWTSYHKRLQYQTYDVTQALKAGKNTALVTIGDGWYRGNLEFNNKRNLYGKEVGLLFQLEIEYADGKKETISSDQDWKTSFGGPVKASDIYNGETYDARLEKNALVQDFNTGDWQQAKVVDLKMDNLVAPLGPTVSKHEHFAPLKVIKTPKGEIVIDFGQNLVGWAQLKIKGKAGDTLTINHAEVLDKDGNFYTENLRKAKQENKYILSGTKVDVLEPHFTFQGFRYIKITGYKGKLDSTTVNAIAVYSDMKPTGLFSTSNPLLNQLQSNIQWGQKGNFVDVPTDCPQRDERLGWTGDAQVFFKTAAYNMDVAGFFDKWLHDLKVDQHPTGNVPVVIPDVRTIKNAGSAGWGDVATIIPWDFYRAYGDKELLSRQYSSMKAWVEYIRSISKNNLWNSGPHYGDWLFYTMADDRDGKAAITDKFFIAQAFYAHSTQNLINAATVLGNTEDVKAYTELLKIIKKAFLDEYVTPSGRLVSSSQTAYVLALNFDLLPENLRAQAAQRLADNVAAYGNHLTTGFLGTPYLCHVLTRFGYNDVAYKLLLQDTYPSWLYPVKKGATTIWERWDGIKPDGSFQAVSMNSFNHYAYGAIGDWMYRTVTGINETAPGYKEISIAPKPGGDLKNAGAELETMYGKVKSAWSVADGKTKIDIVVPPNTTARVILPGTGNAVVTESNVALNKAKGLRAIKNVDNNTELTAGSGTYHFEY</sequence>
<feature type="domain" description="Alpha-L-rhamnosidase C-terminal" evidence="8">
    <location>
        <begin position="798"/>
        <end position="872"/>
    </location>
</feature>
<feature type="domain" description="Alpha-L-rhamnosidase six-hairpin glycosidase" evidence="7">
    <location>
        <begin position="452"/>
        <end position="796"/>
    </location>
</feature>
<dbReference type="InterPro" id="IPR008979">
    <property type="entry name" value="Galactose-bd-like_sf"/>
</dbReference>
<dbReference type="RefSeq" id="WP_015809687.1">
    <property type="nucleotide sequence ID" value="NC_013061.1"/>
</dbReference>